<evidence type="ECO:0000256" key="5">
    <source>
        <dbReference type="ARBA" id="ARBA00022825"/>
    </source>
</evidence>
<dbReference type="PRINTS" id="PR00862">
    <property type="entry name" value="PROLIGOPTASE"/>
</dbReference>
<dbReference type="SUPFAM" id="SSF53474">
    <property type="entry name" value="alpha/beta-Hydrolases"/>
    <property type="match status" value="1"/>
</dbReference>
<dbReference type="InterPro" id="IPR051167">
    <property type="entry name" value="Prolyl_oligopep/macrocyclase"/>
</dbReference>
<dbReference type="Gene3D" id="3.40.50.1820">
    <property type="entry name" value="alpha/beta hydrolase"/>
    <property type="match status" value="1"/>
</dbReference>
<keyword evidence="4" id="KW-0378">Hydrolase</keyword>
<sequence length="701" mass="76224">MSAMSFAIGPAPQTRRDDVVEILHGRTIEDPYRWLEDADSPDTVDWVERQRAFTEEAFTKLRTREAFRNRLTELYSLPGDTIDKHCGGRYLMWHDDGDAAQPVVQAAEDWRDLFDRPITLLDPNDWSEDGTTSLKDAAISPDGSTLAWASSAAGSDWTSFTLRNVATGEERDPRIRTKFSTVSWFPDSVSLLVLDFPDKETGETAVTKAAGDPRLVMVRTDTGERTEVLPAGPEGTFYWGGISHETDENGDRTGEGWVVVSDIIGTSHNSGLTVFRHHLVDGHSVVEKGRRIAEADASHHPVGIVGSTFFVLTDDITPTYRLVAIDLAADEPTPSEVIASSEYPLSTVVLAGETLVAVYMVDVSPRISRWSTSGEHLGDVDIEAGDVHLTAPDEHQPDVFIHATGPSSPNVVYHLDATSGELEKIQSAEVGQFHAGVERRHATSVDGTQVPYWYMRDESNDATGPLPTIVYGYGGFDITITNTHSPLWQAWMEAGGAVALVNARGGGEFGSEWYRDGVLDNKQHVFDDHIAVLLDLIEAGLATPATLAISGGSNGGLMVGAVLTQRPELLAAAVPEVGVLDLLRFHKFSSGAAWMSDYGNPEDTHDFEVELAYSPLHNVGEGRHYPATLVMTGDHDDRVVPAHSHKFTATLQRAQGGDAPILTRIDQSVGHGAGRPRASRVDASADKLAFIAEFTGLTPRF</sequence>
<evidence type="ECO:0000256" key="3">
    <source>
        <dbReference type="ARBA" id="ARBA00022670"/>
    </source>
</evidence>
<evidence type="ECO:0000313" key="9">
    <source>
        <dbReference type="Proteomes" id="UP000259211"/>
    </source>
</evidence>
<dbReference type="AlphaFoldDB" id="A0A3E2DEV2"/>
<evidence type="ECO:0000313" key="8">
    <source>
        <dbReference type="EMBL" id="RFT43858.1"/>
    </source>
</evidence>
<dbReference type="GO" id="GO:0004252">
    <property type="term" value="F:serine-type endopeptidase activity"/>
    <property type="evidence" value="ECO:0007669"/>
    <property type="project" value="UniProtKB-EC"/>
</dbReference>
<comment type="catalytic activity">
    <reaction evidence="1">
        <text>Hydrolysis of Pro-|-Xaa &gt;&gt; Ala-|-Xaa in oligopeptides.</text>
        <dbReference type="EC" id="3.4.21.26"/>
    </reaction>
</comment>
<name>A0A3E2DEV2_9ACTN</name>
<dbReference type="GO" id="GO:0070012">
    <property type="term" value="F:oligopeptidase activity"/>
    <property type="evidence" value="ECO:0007669"/>
    <property type="project" value="TreeGrafter"/>
</dbReference>
<gene>
    <name evidence="8" type="ORF">CHT91_07435</name>
</gene>
<proteinExistence type="predicted"/>
<dbReference type="GO" id="GO:0005829">
    <property type="term" value="C:cytosol"/>
    <property type="evidence" value="ECO:0007669"/>
    <property type="project" value="TreeGrafter"/>
</dbReference>
<dbReference type="PANTHER" id="PTHR42881">
    <property type="entry name" value="PROLYL ENDOPEPTIDASE"/>
    <property type="match status" value="1"/>
</dbReference>
<dbReference type="SUPFAM" id="SSF50993">
    <property type="entry name" value="Peptidase/esterase 'gauge' domain"/>
    <property type="match status" value="1"/>
</dbReference>
<dbReference type="PANTHER" id="PTHR42881:SF2">
    <property type="entry name" value="PROLYL ENDOPEPTIDASE"/>
    <property type="match status" value="1"/>
</dbReference>
<dbReference type="EMBL" id="NOWI01000006">
    <property type="protein sequence ID" value="RFT43858.1"/>
    <property type="molecule type" value="Genomic_DNA"/>
</dbReference>
<evidence type="ECO:0000256" key="4">
    <source>
        <dbReference type="ARBA" id="ARBA00022801"/>
    </source>
</evidence>
<evidence type="ECO:0000259" key="7">
    <source>
        <dbReference type="Pfam" id="PF02897"/>
    </source>
</evidence>
<dbReference type="InterPro" id="IPR001375">
    <property type="entry name" value="Peptidase_S9_cat"/>
</dbReference>
<evidence type="ECO:0000259" key="6">
    <source>
        <dbReference type="Pfam" id="PF00326"/>
    </source>
</evidence>
<evidence type="ECO:0000256" key="1">
    <source>
        <dbReference type="ARBA" id="ARBA00001070"/>
    </source>
</evidence>
<dbReference type="Proteomes" id="UP000259211">
    <property type="component" value="Unassembled WGS sequence"/>
</dbReference>
<dbReference type="EC" id="3.4.21.26" evidence="2"/>
<comment type="caution">
    <text evidence="8">The sequence shown here is derived from an EMBL/GenBank/DDBJ whole genome shotgun (WGS) entry which is preliminary data.</text>
</comment>
<protein>
    <recommendedName>
        <fullName evidence="2">prolyl oligopeptidase</fullName>
        <ecNumber evidence="2">3.4.21.26</ecNumber>
    </recommendedName>
</protein>
<dbReference type="Pfam" id="PF00326">
    <property type="entry name" value="Peptidase_S9"/>
    <property type="match status" value="1"/>
</dbReference>
<dbReference type="InterPro" id="IPR029058">
    <property type="entry name" value="AB_hydrolase_fold"/>
</dbReference>
<organism evidence="8 9">
    <name type="scientific">Cutibacterium avidum</name>
    <dbReference type="NCBI Taxonomy" id="33010"/>
    <lineage>
        <taxon>Bacteria</taxon>
        <taxon>Bacillati</taxon>
        <taxon>Actinomycetota</taxon>
        <taxon>Actinomycetes</taxon>
        <taxon>Propionibacteriales</taxon>
        <taxon>Propionibacteriaceae</taxon>
        <taxon>Cutibacterium</taxon>
    </lineage>
</organism>
<evidence type="ECO:0000256" key="2">
    <source>
        <dbReference type="ARBA" id="ARBA00011897"/>
    </source>
</evidence>
<dbReference type="GO" id="GO:0006508">
    <property type="term" value="P:proteolysis"/>
    <property type="evidence" value="ECO:0007669"/>
    <property type="project" value="UniProtKB-KW"/>
</dbReference>
<keyword evidence="5" id="KW-0720">Serine protease</keyword>
<dbReference type="Pfam" id="PF02897">
    <property type="entry name" value="Peptidase_S9_N"/>
    <property type="match status" value="1"/>
</dbReference>
<keyword evidence="3" id="KW-0645">Protease</keyword>
<dbReference type="InterPro" id="IPR002470">
    <property type="entry name" value="Peptidase_S9A"/>
</dbReference>
<accession>A0A3E2DEV2</accession>
<feature type="domain" description="Peptidase S9 prolyl oligopeptidase catalytic" evidence="6">
    <location>
        <begin position="490"/>
        <end position="696"/>
    </location>
</feature>
<dbReference type="Gene3D" id="2.130.10.120">
    <property type="entry name" value="Prolyl oligopeptidase, N-terminal domain"/>
    <property type="match status" value="1"/>
</dbReference>
<feature type="domain" description="Peptidase S9A N-terminal" evidence="7">
    <location>
        <begin position="12"/>
        <end position="426"/>
    </location>
</feature>
<dbReference type="InterPro" id="IPR023302">
    <property type="entry name" value="Pept_S9A_N"/>
</dbReference>
<reference evidence="8 9" key="1">
    <citation type="submission" date="2017-07" db="EMBL/GenBank/DDBJ databases">
        <authorList>
            <person name="Sun Z.S."/>
            <person name="Albrecht U."/>
            <person name="Echele G."/>
            <person name="Lee C.C."/>
        </authorList>
    </citation>
    <scope>NUCLEOTIDE SEQUENCE [LARGE SCALE GENOMIC DNA]</scope>
    <source>
        <strain evidence="8 9">P16-029</strain>
    </source>
</reference>